<evidence type="ECO:0000313" key="2">
    <source>
        <dbReference type="Proteomes" id="UP000594014"/>
    </source>
</evidence>
<keyword evidence="1" id="KW-0560">Oxidoreductase</keyword>
<accession>A0ACD1AHH7</accession>
<evidence type="ECO:0000313" key="1">
    <source>
        <dbReference type="EMBL" id="QOX65839.1"/>
    </source>
</evidence>
<protein>
    <submittedName>
        <fullName evidence="1">Anaerobic ribonucleoside triphosphate reductase</fullName>
        <ecNumber evidence="1">1.17.4.2</ecNumber>
    </submittedName>
</protein>
<reference evidence="1" key="1">
    <citation type="submission" date="2019-08" db="EMBL/GenBank/DDBJ databases">
        <title>Genome sequence of Clostridiales bacterium MT110.</title>
        <authorList>
            <person name="Cao J."/>
        </authorList>
    </citation>
    <scope>NUCLEOTIDE SEQUENCE</scope>
    <source>
        <strain evidence="1">MT110</strain>
    </source>
</reference>
<organism evidence="1 2">
    <name type="scientific">Anoxybacterium hadale</name>
    <dbReference type="NCBI Taxonomy" id="3408580"/>
    <lineage>
        <taxon>Bacteria</taxon>
        <taxon>Bacillati</taxon>
        <taxon>Bacillota</taxon>
        <taxon>Clostridia</taxon>
        <taxon>Peptostreptococcales</taxon>
        <taxon>Anaerovoracaceae</taxon>
        <taxon>Anoxybacterium</taxon>
    </lineage>
</organism>
<dbReference type="EMBL" id="CP042469">
    <property type="protein sequence ID" value="QOX65839.1"/>
    <property type="molecule type" value="Genomic_DNA"/>
</dbReference>
<sequence>MNQIIKRDGRCTDFNIDKIANAIYKAAAVLGGKDHEMSLDLAQRVEEYLLQGQLRDGCPTVEQVQDAVEKVLIEHGHARTAKEYILYRAERTRIREMNTRLMKVYEDLTFKEAQDNDIKRENANIDGDTAMGTMLKYGSEGAKQFYEMFVLHPEHSKAHREGDIHIHDLDFLTLTTTCCQIDLEKLFQGGFSTGHGFLREPNDIQSYAALACIAIQSNQNDQHGGQSVPNFDYGMASGVKKTYKKLYWGNLGKSMDILCDTADGVAKAKEIGALVFKEHGLEPNMADSNDYGKKEAKYLKEFLTQDQIKKVQQVAKTYAQKEIKRATYQAMEAFVHNLNTMHSRAGAQIPFSSINYGTDTSPEGRLITESVLMATEAGLGNGETAIFPIHIFKVKEGISYNPGDPNYDLFQLACRVSAKRLFPNFSFLDAPFNLQFYKPNNHDTEVAYMGCRTRVIANVNDPSRQTVGGRGNLSFTSINLPRLAIKANGNLDIFFEDLDRKITLVVDQLMERYKIQATKKVKNYPFLMGQGIWMDSDKLGPNDSIAEVLKHGTLTMGFIGLAECLKALVGSHHGETNEARNLGMEIVGYMRKRMDEESAKTGFNYTLIATPAEGLSGRFVRIDREKYGTIEGVTDREYYTNSFHIPVHHNISAFDKIKIEAPYHKLTNAGHITYVELDGDPTKNLDAFERIVRCMKESGIGYGSINHPVDRDPICGYTGIIDNQCPKCSRTEDQGDIGFERIRRITGYLVGTVDRFNNAKKAEEHQRVKHNIECGFETI</sequence>
<gene>
    <name evidence="1" type="ORF">FRZ06_05320</name>
</gene>
<dbReference type="EC" id="1.17.4.2" evidence="1"/>
<name>A0ACD1AHH7_9FIRM</name>
<keyword evidence="2" id="KW-1185">Reference proteome</keyword>
<dbReference type="Proteomes" id="UP000594014">
    <property type="component" value="Chromosome"/>
</dbReference>
<proteinExistence type="predicted"/>